<evidence type="ECO:0000313" key="1">
    <source>
        <dbReference type="EMBL" id="KKW30888.1"/>
    </source>
</evidence>
<evidence type="ECO:0000313" key="2">
    <source>
        <dbReference type="Proteomes" id="UP000034445"/>
    </source>
</evidence>
<comment type="caution">
    <text evidence="1">The sequence shown here is derived from an EMBL/GenBank/DDBJ whole genome shotgun (WGS) entry which is preliminary data.</text>
</comment>
<feature type="non-terminal residue" evidence="1">
    <location>
        <position position="46"/>
    </location>
</feature>
<sequence>MRGKKKEGRPLPDTQDMKLWRREFEEMSLDEHHNKLKSLGLSDEDL</sequence>
<organism evidence="1 2">
    <name type="scientific">Candidatus Kaiserbacteria bacterium GW2011_GWC2_52_8b</name>
    <dbReference type="NCBI Taxonomy" id="1618676"/>
    <lineage>
        <taxon>Bacteria</taxon>
        <taxon>Candidatus Kaiseribacteriota</taxon>
    </lineage>
</organism>
<name>A0A0G1XI15_9BACT</name>
<dbReference type="AlphaFoldDB" id="A0A0G1XI15"/>
<dbReference type="EMBL" id="LCRF01000030">
    <property type="protein sequence ID" value="KKW30888.1"/>
    <property type="molecule type" value="Genomic_DNA"/>
</dbReference>
<reference evidence="1 2" key="1">
    <citation type="journal article" date="2015" name="Nature">
        <title>rRNA introns, odd ribosomes, and small enigmatic genomes across a large radiation of phyla.</title>
        <authorList>
            <person name="Brown C.T."/>
            <person name="Hug L.A."/>
            <person name="Thomas B.C."/>
            <person name="Sharon I."/>
            <person name="Castelle C.J."/>
            <person name="Singh A."/>
            <person name="Wilkins M.J."/>
            <person name="Williams K.H."/>
            <person name="Banfield J.F."/>
        </authorList>
    </citation>
    <scope>NUCLEOTIDE SEQUENCE [LARGE SCALE GENOMIC DNA]</scope>
</reference>
<proteinExistence type="predicted"/>
<gene>
    <name evidence="1" type="ORF">UY74_C0030G0026</name>
</gene>
<accession>A0A0G1XI15</accession>
<dbReference type="Proteomes" id="UP000034445">
    <property type="component" value="Unassembled WGS sequence"/>
</dbReference>
<protein>
    <submittedName>
        <fullName evidence="1">Uncharacterized protein</fullName>
    </submittedName>
</protein>